<organism evidence="11 12">
    <name type="scientific">Penicillium cinerascens</name>
    <dbReference type="NCBI Taxonomy" id="70096"/>
    <lineage>
        <taxon>Eukaryota</taxon>
        <taxon>Fungi</taxon>
        <taxon>Dikarya</taxon>
        <taxon>Ascomycota</taxon>
        <taxon>Pezizomycotina</taxon>
        <taxon>Eurotiomycetes</taxon>
        <taxon>Eurotiomycetidae</taxon>
        <taxon>Eurotiales</taxon>
        <taxon>Aspergillaceae</taxon>
        <taxon>Penicillium</taxon>
    </lineage>
</organism>
<proteinExistence type="inferred from homology"/>
<feature type="binding site" description="axial binding residue" evidence="8">
    <location>
        <position position="384"/>
    </location>
    <ligand>
        <name>heme</name>
        <dbReference type="ChEBI" id="CHEBI:30413"/>
    </ligand>
    <ligandPart>
        <name>Fe</name>
        <dbReference type="ChEBI" id="CHEBI:18248"/>
    </ligandPart>
</feature>
<dbReference type="Gene3D" id="1.10.630.10">
    <property type="entry name" value="Cytochrome P450"/>
    <property type="match status" value="1"/>
</dbReference>
<dbReference type="GO" id="GO:0005506">
    <property type="term" value="F:iron ion binding"/>
    <property type="evidence" value="ECO:0007669"/>
    <property type="project" value="InterPro"/>
</dbReference>
<dbReference type="PROSITE" id="PS50005">
    <property type="entry name" value="TPR"/>
    <property type="match status" value="1"/>
</dbReference>
<evidence type="ECO:0000256" key="5">
    <source>
        <dbReference type="ARBA" id="ARBA00023002"/>
    </source>
</evidence>
<sequence length="610" mass="68916">MMRGNLPHRIKGFHEVYGDIVRVAPDELSFINPDAWRDIYSKGREFVRPDQYKDQPPGKTAANLIACSESEHARLRKILAPGFSERYAMEQEPFIQSYVDKLFGKLDDGLQNGKFSAVDVVEWINYLAFDVIGDLTWGSSFGCLDGLTYHPWVQTVGQFKTAIVVGALKFYPPVYSFLMAITPPSALQAVMDMWKQTEQSVLERVASGASRPDLVGTMLASRSMTQEEIEVNSMMIVAAGSESITTVLTGVINHLLRNPDKLNTLVETLRTTFPSSEQEITGSALKSLPYLNAVLNEGMRLCPTIPDSMRRQVPFGGANVAGHFVPGGMVVSVPPFATYRASRNFNRPLEFAPERWLGEDVRSSRFQGDSKIAFNPFSLGAHNCPGQNLAWLELRIILARMLWRYDLSIPPGVELPQWEDQGIWWFWDKQPTMMHVGNIDENRLIPHGDFYFSVSVDTRTNLGHVYTSQGDYKKAERVYLQALFGKDFTDEDYTSDLLDRLTLIETLKVIKEYDVALNLSTLYIMTDRLNDAEHLLQFMKFVLVKVLRPDSEKVLTISSNLACVWLKNGQINDAKKLFIKIKETSERVLGLEREVAVIASSNPFTLTLKR</sequence>
<dbReference type="CDD" id="cd11058">
    <property type="entry name" value="CYP60B-like"/>
    <property type="match status" value="1"/>
</dbReference>
<evidence type="ECO:0000256" key="1">
    <source>
        <dbReference type="ARBA" id="ARBA00001971"/>
    </source>
</evidence>
<name>A0A9W9SZZ1_9EURO</name>
<accession>A0A9W9SZZ1</accession>
<keyword evidence="12" id="KW-1185">Reference proteome</keyword>
<comment type="caution">
    <text evidence="11">The sequence shown here is derived from an EMBL/GenBank/DDBJ whole genome shotgun (WGS) entry which is preliminary data.</text>
</comment>
<dbReference type="OrthoDB" id="1470350at2759"/>
<dbReference type="PROSITE" id="PS00086">
    <property type="entry name" value="CYTOCHROME_P450"/>
    <property type="match status" value="1"/>
</dbReference>
<evidence type="ECO:0000313" key="11">
    <source>
        <dbReference type="EMBL" id="KAJ5203930.1"/>
    </source>
</evidence>
<dbReference type="PRINTS" id="PR00463">
    <property type="entry name" value="EP450I"/>
</dbReference>
<dbReference type="AlphaFoldDB" id="A0A9W9SZZ1"/>
<dbReference type="Pfam" id="PF00067">
    <property type="entry name" value="p450"/>
    <property type="match status" value="1"/>
</dbReference>
<dbReference type="InterPro" id="IPR011990">
    <property type="entry name" value="TPR-like_helical_dom_sf"/>
</dbReference>
<dbReference type="SUPFAM" id="SSF48264">
    <property type="entry name" value="Cytochrome P450"/>
    <property type="match status" value="1"/>
</dbReference>
<evidence type="ECO:0000256" key="10">
    <source>
        <dbReference type="RuleBase" id="RU000461"/>
    </source>
</evidence>
<keyword evidence="7 10" id="KW-0503">Monooxygenase</keyword>
<dbReference type="InterPro" id="IPR017972">
    <property type="entry name" value="Cyt_P450_CS"/>
</dbReference>
<dbReference type="GO" id="GO:0004497">
    <property type="term" value="F:monooxygenase activity"/>
    <property type="evidence" value="ECO:0007669"/>
    <property type="project" value="UniProtKB-KW"/>
</dbReference>
<evidence type="ECO:0000256" key="8">
    <source>
        <dbReference type="PIRSR" id="PIRSR602401-1"/>
    </source>
</evidence>
<feature type="repeat" description="TPR" evidence="9">
    <location>
        <begin position="456"/>
        <end position="489"/>
    </location>
</feature>
<dbReference type="PRINTS" id="PR00385">
    <property type="entry name" value="P450"/>
</dbReference>
<keyword evidence="5 10" id="KW-0560">Oxidoreductase</keyword>
<keyword evidence="4 8" id="KW-0479">Metal-binding</keyword>
<reference evidence="11" key="2">
    <citation type="journal article" date="2023" name="IMA Fungus">
        <title>Comparative genomic study of the Penicillium genus elucidates a diverse pangenome and 15 lateral gene transfer events.</title>
        <authorList>
            <person name="Petersen C."/>
            <person name="Sorensen T."/>
            <person name="Nielsen M.R."/>
            <person name="Sondergaard T.E."/>
            <person name="Sorensen J.L."/>
            <person name="Fitzpatrick D.A."/>
            <person name="Frisvad J.C."/>
            <person name="Nielsen K.L."/>
        </authorList>
    </citation>
    <scope>NUCLEOTIDE SEQUENCE</scope>
    <source>
        <strain evidence="11">IBT 15544</strain>
    </source>
</reference>
<dbReference type="GO" id="GO:0043386">
    <property type="term" value="P:mycotoxin biosynthetic process"/>
    <property type="evidence" value="ECO:0007669"/>
    <property type="project" value="UniProtKB-ARBA"/>
</dbReference>
<evidence type="ECO:0000256" key="4">
    <source>
        <dbReference type="ARBA" id="ARBA00022723"/>
    </source>
</evidence>
<keyword evidence="6 8" id="KW-0408">Iron</keyword>
<dbReference type="SUPFAM" id="SSF48452">
    <property type="entry name" value="TPR-like"/>
    <property type="match status" value="1"/>
</dbReference>
<comment type="similarity">
    <text evidence="2 10">Belongs to the cytochrome P450 family.</text>
</comment>
<gene>
    <name evidence="11" type="ORF">N7498_004809</name>
</gene>
<dbReference type="InterPro" id="IPR001128">
    <property type="entry name" value="Cyt_P450"/>
</dbReference>
<dbReference type="Pfam" id="PF13374">
    <property type="entry name" value="TPR_10"/>
    <property type="match status" value="2"/>
</dbReference>
<dbReference type="InterPro" id="IPR050121">
    <property type="entry name" value="Cytochrome_P450_monoxygenase"/>
</dbReference>
<evidence type="ECO:0000256" key="3">
    <source>
        <dbReference type="ARBA" id="ARBA00022617"/>
    </source>
</evidence>
<reference evidence="11" key="1">
    <citation type="submission" date="2022-12" db="EMBL/GenBank/DDBJ databases">
        <authorList>
            <person name="Petersen C."/>
        </authorList>
    </citation>
    <scope>NUCLEOTIDE SEQUENCE</scope>
    <source>
        <strain evidence="11">IBT 15544</strain>
    </source>
</reference>
<evidence type="ECO:0000256" key="2">
    <source>
        <dbReference type="ARBA" id="ARBA00010617"/>
    </source>
</evidence>
<dbReference type="PANTHER" id="PTHR24305:SF29">
    <property type="entry name" value="BENZOATE-PARA-HYDROXYLASE"/>
    <property type="match status" value="1"/>
</dbReference>
<dbReference type="EMBL" id="JAPQKR010000012">
    <property type="protein sequence ID" value="KAJ5203930.1"/>
    <property type="molecule type" value="Genomic_DNA"/>
</dbReference>
<evidence type="ECO:0000313" key="12">
    <source>
        <dbReference type="Proteomes" id="UP001150904"/>
    </source>
</evidence>
<evidence type="ECO:0000256" key="7">
    <source>
        <dbReference type="ARBA" id="ARBA00023033"/>
    </source>
</evidence>
<dbReference type="InterPro" id="IPR036396">
    <property type="entry name" value="Cyt_P450_sf"/>
</dbReference>
<dbReference type="InterPro" id="IPR002401">
    <property type="entry name" value="Cyt_P450_E_grp-I"/>
</dbReference>
<evidence type="ECO:0000256" key="6">
    <source>
        <dbReference type="ARBA" id="ARBA00023004"/>
    </source>
</evidence>
<keyword evidence="9" id="KW-0802">TPR repeat</keyword>
<dbReference type="RefSeq" id="XP_058308409.1">
    <property type="nucleotide sequence ID" value="XM_058451871.1"/>
</dbReference>
<dbReference type="PANTHER" id="PTHR24305">
    <property type="entry name" value="CYTOCHROME P450"/>
    <property type="match status" value="1"/>
</dbReference>
<evidence type="ECO:0000256" key="9">
    <source>
        <dbReference type="PROSITE-ProRule" id="PRU00339"/>
    </source>
</evidence>
<dbReference type="GeneID" id="83179172"/>
<dbReference type="Proteomes" id="UP001150904">
    <property type="component" value="Unassembled WGS sequence"/>
</dbReference>
<comment type="cofactor">
    <cofactor evidence="1 8">
        <name>heme</name>
        <dbReference type="ChEBI" id="CHEBI:30413"/>
    </cofactor>
</comment>
<keyword evidence="3 8" id="KW-0349">Heme</keyword>
<dbReference type="InterPro" id="IPR019734">
    <property type="entry name" value="TPR_rpt"/>
</dbReference>
<dbReference type="GO" id="GO:0020037">
    <property type="term" value="F:heme binding"/>
    <property type="evidence" value="ECO:0007669"/>
    <property type="project" value="InterPro"/>
</dbReference>
<dbReference type="Gene3D" id="1.25.40.10">
    <property type="entry name" value="Tetratricopeptide repeat domain"/>
    <property type="match status" value="1"/>
</dbReference>
<dbReference type="GO" id="GO:0016705">
    <property type="term" value="F:oxidoreductase activity, acting on paired donors, with incorporation or reduction of molecular oxygen"/>
    <property type="evidence" value="ECO:0007669"/>
    <property type="project" value="InterPro"/>
</dbReference>
<protein>
    <submittedName>
        <fullName evidence="11">Uncharacterized protein</fullName>
    </submittedName>
</protein>